<organism evidence="1 2">
    <name type="scientific">Trichoderma ghanense</name>
    <dbReference type="NCBI Taxonomy" id="65468"/>
    <lineage>
        <taxon>Eukaryota</taxon>
        <taxon>Fungi</taxon>
        <taxon>Dikarya</taxon>
        <taxon>Ascomycota</taxon>
        <taxon>Pezizomycotina</taxon>
        <taxon>Sordariomycetes</taxon>
        <taxon>Hypocreomycetidae</taxon>
        <taxon>Hypocreales</taxon>
        <taxon>Hypocreaceae</taxon>
        <taxon>Trichoderma</taxon>
    </lineage>
</organism>
<protein>
    <submittedName>
        <fullName evidence="1">Uncharacterized protein</fullName>
    </submittedName>
</protein>
<dbReference type="RefSeq" id="XP_073556663.1">
    <property type="nucleotide sequence ID" value="XM_073705024.1"/>
</dbReference>
<gene>
    <name evidence="1" type="ORF">CCMA1212_007863</name>
</gene>
<sequence length="163" mass="17957">MATITEPVVNVLLLHTHEHLPHELHNDPVPANAAIIFASSPCGSTAFPLLTWSLPNKAWNKAWKTGSWRMSTLLSTLSTSSATGFAQPTSPPQSLVHGRPLLSSLLHAIRGDSIVRTGCRSHPLAVCGLVIKELRGFARTEVQGWNDARRHRRREITLHELQV</sequence>
<proteinExistence type="predicted"/>
<dbReference type="GeneID" id="300579474"/>
<comment type="caution">
    <text evidence="1">The sequence shown here is derived from an EMBL/GenBank/DDBJ whole genome shotgun (WGS) entry which is preliminary data.</text>
</comment>
<reference evidence="1 2" key="1">
    <citation type="submission" date="2018-01" db="EMBL/GenBank/DDBJ databases">
        <title>Genome characterization of the sugarcane-associated fungus Trichoderma ghanense CCMA-1212 and their application in lignocelulose bioconversion.</title>
        <authorList>
            <person name="Steindorff A.S."/>
            <person name="Mendes T.D."/>
            <person name="Vilela E.S.D."/>
            <person name="Rodrigues D.S."/>
            <person name="Formighieri E.F."/>
            <person name="Melo I.S."/>
            <person name="Favaro L.C.L."/>
        </authorList>
    </citation>
    <scope>NUCLEOTIDE SEQUENCE [LARGE SCALE GENOMIC DNA]</scope>
    <source>
        <strain evidence="1 2">CCMA-1212</strain>
    </source>
</reference>
<evidence type="ECO:0000313" key="1">
    <source>
        <dbReference type="EMBL" id="TFB00462.1"/>
    </source>
</evidence>
<keyword evidence="2" id="KW-1185">Reference proteome</keyword>
<dbReference type="EMBL" id="PPTA01000011">
    <property type="protein sequence ID" value="TFB00462.1"/>
    <property type="molecule type" value="Genomic_DNA"/>
</dbReference>
<accession>A0ABY2GY21</accession>
<name>A0ABY2GY21_9HYPO</name>
<dbReference type="Proteomes" id="UP001642720">
    <property type="component" value="Unassembled WGS sequence"/>
</dbReference>
<evidence type="ECO:0000313" key="2">
    <source>
        <dbReference type="Proteomes" id="UP001642720"/>
    </source>
</evidence>